<dbReference type="Proteomes" id="UP000198762">
    <property type="component" value="Unassembled WGS sequence"/>
</dbReference>
<organism evidence="1 2">
    <name type="scientific">Marinobacter segnicrescens</name>
    <dbReference type="NCBI Taxonomy" id="430453"/>
    <lineage>
        <taxon>Bacteria</taxon>
        <taxon>Pseudomonadati</taxon>
        <taxon>Pseudomonadota</taxon>
        <taxon>Gammaproteobacteria</taxon>
        <taxon>Pseudomonadales</taxon>
        <taxon>Marinobacteraceae</taxon>
        <taxon>Marinobacter</taxon>
    </lineage>
</organism>
<evidence type="ECO:0008006" key="3">
    <source>
        <dbReference type="Google" id="ProtNLM"/>
    </source>
</evidence>
<dbReference type="STRING" id="430453.SAMN04487962_106192"/>
<dbReference type="AlphaFoldDB" id="A0A1I0D7N2"/>
<gene>
    <name evidence="1" type="ORF">SAMN04487962_106192</name>
</gene>
<name>A0A1I0D7N2_9GAMM</name>
<proteinExistence type="predicted"/>
<evidence type="ECO:0000313" key="2">
    <source>
        <dbReference type="Proteomes" id="UP000198762"/>
    </source>
</evidence>
<dbReference type="EMBL" id="FOHZ01000006">
    <property type="protein sequence ID" value="SET28193.1"/>
    <property type="molecule type" value="Genomic_DNA"/>
</dbReference>
<keyword evidence="2" id="KW-1185">Reference proteome</keyword>
<evidence type="ECO:0000313" key="1">
    <source>
        <dbReference type="EMBL" id="SET28193.1"/>
    </source>
</evidence>
<protein>
    <recommendedName>
        <fullName evidence="3">TniQ protein</fullName>
    </recommendedName>
</protein>
<reference evidence="2" key="1">
    <citation type="submission" date="2016-10" db="EMBL/GenBank/DDBJ databases">
        <authorList>
            <person name="Varghese N."/>
            <person name="Submissions S."/>
        </authorList>
    </citation>
    <scope>NUCLEOTIDE SEQUENCE [LARGE SCALE GENOMIC DNA]</scope>
    <source>
        <strain evidence="2">CGMCC 1.6489</strain>
    </source>
</reference>
<sequence>MGYKMNEGLLWAKPLESSYGYARRLMAANPGLSLRELRQALPDLPFIGSQCPLCADHLFHTAVYRLPSLTHCPIHHCELGSSCPKCHLSWGRPFRSRSPVCDKCGVLPKALWGKTQMKRRHLRKLRWLTRWVDRCEMQKTNYTYVSLCDIHSRVGTRAVGEHQSFFEPNSRDKYYLAFECQRAGGINQDRLNRMHIMTYDRPLKSRTSNLRPWPEIKEEHATRRQNRESKEHIHRRELREAEMVSLITLALRRILRWQRHTTGMEHRLTWSELQNVRPEAIREGEPPCDLCMAFSFWCCLINQKFTEKPAHFDTRAAHELFRFANYRQVPNVPAGFFIEDREFATWRPSVNFERWLFLRALENAFAEFIALAKWLFTKTANDKVRFKATGYHGVDHTFEYPRHPSQILETRVEDRHLVARYWSDSPLYNIQLDEDVLNRVRRCRGVSPSDWSFMGVVEPDPHELHQAQTSALLRCEEHPSRWLFSPWIERSDEGYFDYACYLLDFEVLRSSNTILDDQ</sequence>
<accession>A0A1I0D7N2</accession>